<dbReference type="GO" id="GO:0006508">
    <property type="term" value="P:proteolysis"/>
    <property type="evidence" value="ECO:0007669"/>
    <property type="project" value="InterPro"/>
</dbReference>
<keyword evidence="1" id="KW-0863">Zinc-finger</keyword>
<dbReference type="PROSITE" id="PS00141">
    <property type="entry name" value="ASP_PROTEASE"/>
    <property type="match status" value="1"/>
</dbReference>
<dbReference type="GO" id="GO:0003676">
    <property type="term" value="F:nucleic acid binding"/>
    <property type="evidence" value="ECO:0007669"/>
    <property type="project" value="InterPro"/>
</dbReference>
<evidence type="ECO:0000313" key="5">
    <source>
        <dbReference type="Proteomes" id="UP000320475"/>
    </source>
</evidence>
<feature type="domain" description="CCHC-type" evidence="3">
    <location>
        <begin position="134"/>
        <end position="147"/>
    </location>
</feature>
<reference evidence="4 5" key="1">
    <citation type="journal article" date="2019" name="Sci. Rep.">
        <title>Comparative genomics of chytrid fungi reveal insights into the obligate biotrophic and pathogenic lifestyle of Synchytrium endobioticum.</title>
        <authorList>
            <person name="van de Vossenberg B.T.L.H."/>
            <person name="Warris S."/>
            <person name="Nguyen H.D.T."/>
            <person name="van Gent-Pelzer M.P.E."/>
            <person name="Joly D.L."/>
            <person name="van de Geest H.C."/>
            <person name="Bonants P.J.M."/>
            <person name="Smith D.S."/>
            <person name="Levesque C.A."/>
            <person name="van der Lee T.A.J."/>
        </authorList>
    </citation>
    <scope>NUCLEOTIDE SEQUENCE [LARGE SCALE GENOMIC DNA]</scope>
    <source>
        <strain evidence="4 5">LEV6574</strain>
    </source>
</reference>
<evidence type="ECO:0000256" key="2">
    <source>
        <dbReference type="SAM" id="MobiDB-lite"/>
    </source>
</evidence>
<organism evidence="4 5">
    <name type="scientific">Synchytrium endobioticum</name>
    <dbReference type="NCBI Taxonomy" id="286115"/>
    <lineage>
        <taxon>Eukaryota</taxon>
        <taxon>Fungi</taxon>
        <taxon>Fungi incertae sedis</taxon>
        <taxon>Chytridiomycota</taxon>
        <taxon>Chytridiomycota incertae sedis</taxon>
        <taxon>Chytridiomycetes</taxon>
        <taxon>Synchytriales</taxon>
        <taxon>Synchytriaceae</taxon>
        <taxon>Synchytrium</taxon>
    </lineage>
</organism>
<feature type="region of interest" description="Disordered" evidence="2">
    <location>
        <begin position="68"/>
        <end position="115"/>
    </location>
</feature>
<gene>
    <name evidence="4" type="ORF">SeLEV6574_g08393</name>
</gene>
<protein>
    <recommendedName>
        <fullName evidence="3">CCHC-type domain-containing protein</fullName>
    </recommendedName>
</protein>
<accession>A0A507C0R1</accession>
<evidence type="ECO:0000256" key="1">
    <source>
        <dbReference type="PROSITE-ProRule" id="PRU00047"/>
    </source>
</evidence>
<comment type="caution">
    <text evidence="4">The sequence shown here is derived from an EMBL/GenBank/DDBJ whole genome shotgun (WGS) entry which is preliminary data.</text>
</comment>
<keyword evidence="1" id="KW-0862">Zinc</keyword>
<dbReference type="OrthoDB" id="5582182at2759"/>
<dbReference type="VEuPathDB" id="FungiDB:SeMB42_g01119"/>
<name>A0A507C0R1_9FUNG</name>
<evidence type="ECO:0000313" key="4">
    <source>
        <dbReference type="EMBL" id="TPX33272.1"/>
    </source>
</evidence>
<sequence length="258" mass="28843">MSSKFNIRDLVNRANLHPDTQTNTFLESLNPWVLRAWKPVTMPDTYDELVSSIRIALQIDDTIKQAEKNAKNRNSTNYGTSSRYGTSNISNSGYSKNSASKQVDAPSINSSRPGPFLVNPEKPLYKLRVDRGLCTRCGMKGHDADKCVAYPKSRSNGQNFEAWQRRMGRGKVVIAAVKERADAADEMGDQLYEVCETYSNDNIASKEQAYSLRINNVSSRKYPPYFLLNFVLNPTSGRLIVRGQALVDSGATRSFIGQ</sequence>
<dbReference type="PROSITE" id="PS50158">
    <property type="entry name" value="ZF_CCHC"/>
    <property type="match status" value="1"/>
</dbReference>
<dbReference type="GO" id="GO:0008270">
    <property type="term" value="F:zinc ion binding"/>
    <property type="evidence" value="ECO:0007669"/>
    <property type="project" value="UniProtKB-KW"/>
</dbReference>
<proteinExistence type="predicted"/>
<evidence type="ECO:0000259" key="3">
    <source>
        <dbReference type="PROSITE" id="PS50158"/>
    </source>
</evidence>
<dbReference type="AlphaFoldDB" id="A0A507C0R1"/>
<feature type="compositionally biased region" description="Polar residues" evidence="2">
    <location>
        <begin position="72"/>
        <end position="112"/>
    </location>
</feature>
<dbReference type="GO" id="GO:0004190">
    <property type="term" value="F:aspartic-type endopeptidase activity"/>
    <property type="evidence" value="ECO:0007669"/>
    <property type="project" value="InterPro"/>
</dbReference>
<dbReference type="InterPro" id="IPR001878">
    <property type="entry name" value="Znf_CCHC"/>
</dbReference>
<feature type="non-terminal residue" evidence="4">
    <location>
        <position position="258"/>
    </location>
</feature>
<keyword evidence="1" id="KW-0479">Metal-binding</keyword>
<dbReference type="EMBL" id="QEAM01000904">
    <property type="protein sequence ID" value="TPX33272.1"/>
    <property type="molecule type" value="Genomic_DNA"/>
</dbReference>
<dbReference type="Proteomes" id="UP000320475">
    <property type="component" value="Unassembled WGS sequence"/>
</dbReference>
<dbReference type="InterPro" id="IPR001969">
    <property type="entry name" value="Aspartic_peptidase_AS"/>
</dbReference>